<evidence type="ECO:0000256" key="15">
    <source>
        <dbReference type="ARBA" id="ARBA00071169"/>
    </source>
</evidence>
<evidence type="ECO:0000256" key="7">
    <source>
        <dbReference type="ARBA" id="ARBA00022722"/>
    </source>
</evidence>
<keyword evidence="6" id="KW-0926">Vacuole</keyword>
<dbReference type="GO" id="GO:0006401">
    <property type="term" value="P:RNA catabolic process"/>
    <property type="evidence" value="ECO:0007669"/>
    <property type="project" value="TreeGrafter"/>
</dbReference>
<proteinExistence type="inferred from homology"/>
<dbReference type="InterPro" id="IPR057328">
    <property type="entry name" value="RNaseT2L_C"/>
</dbReference>
<organism evidence="21 22">
    <name type="scientific">Viridothelium virens</name>
    <name type="common">Speckled blister lichen</name>
    <name type="synonym">Trypethelium virens</name>
    <dbReference type="NCBI Taxonomy" id="1048519"/>
    <lineage>
        <taxon>Eukaryota</taxon>
        <taxon>Fungi</taxon>
        <taxon>Dikarya</taxon>
        <taxon>Ascomycota</taxon>
        <taxon>Pezizomycotina</taxon>
        <taxon>Dothideomycetes</taxon>
        <taxon>Dothideomycetes incertae sedis</taxon>
        <taxon>Trypetheliales</taxon>
        <taxon>Trypetheliaceae</taxon>
        <taxon>Viridothelium</taxon>
    </lineage>
</organism>
<evidence type="ECO:0000256" key="1">
    <source>
        <dbReference type="ARBA" id="ARBA00004410"/>
    </source>
</evidence>
<keyword evidence="8 19" id="KW-0732">Signal</keyword>
<name>A0A6A6HA40_VIRVR</name>
<dbReference type="EMBL" id="ML991796">
    <property type="protein sequence ID" value="KAF2234719.1"/>
    <property type="molecule type" value="Genomic_DNA"/>
</dbReference>
<keyword evidence="13" id="KW-0456">Lyase</keyword>
<dbReference type="PANTHER" id="PTHR11240:SF79">
    <property type="entry name" value="RIBONUCLEASE T2"/>
    <property type="match status" value="1"/>
</dbReference>
<dbReference type="InterPro" id="IPR033697">
    <property type="entry name" value="Ribonuclease_T2_eukaryotic"/>
</dbReference>
<keyword evidence="11" id="KW-1015">Disulfide bond</keyword>
<evidence type="ECO:0000256" key="9">
    <source>
        <dbReference type="ARBA" id="ARBA00022759"/>
    </source>
</evidence>
<evidence type="ECO:0000256" key="11">
    <source>
        <dbReference type="ARBA" id="ARBA00023157"/>
    </source>
</evidence>
<feature type="active site" evidence="16">
    <location>
        <position position="142"/>
    </location>
</feature>
<evidence type="ECO:0000259" key="20">
    <source>
        <dbReference type="Pfam" id="PF25488"/>
    </source>
</evidence>
<evidence type="ECO:0000256" key="5">
    <source>
        <dbReference type="ARBA" id="ARBA00022490"/>
    </source>
</evidence>
<evidence type="ECO:0000256" key="8">
    <source>
        <dbReference type="ARBA" id="ARBA00022729"/>
    </source>
</evidence>
<dbReference type="OrthoDB" id="435754at2759"/>
<feature type="active site" evidence="16">
    <location>
        <position position="146"/>
    </location>
</feature>
<feature type="region of interest" description="Disordered" evidence="18">
    <location>
        <begin position="270"/>
        <end position="292"/>
    </location>
</feature>
<dbReference type="Pfam" id="PF00445">
    <property type="entry name" value="Ribonuclease_T2"/>
    <property type="match status" value="1"/>
</dbReference>
<dbReference type="GO" id="GO:0016787">
    <property type="term" value="F:hydrolase activity"/>
    <property type="evidence" value="ECO:0007669"/>
    <property type="project" value="UniProtKB-KW"/>
</dbReference>
<dbReference type="Pfam" id="PF25488">
    <property type="entry name" value="RNaseT2L_C"/>
    <property type="match status" value="1"/>
</dbReference>
<evidence type="ECO:0000256" key="10">
    <source>
        <dbReference type="ARBA" id="ARBA00022801"/>
    </source>
</evidence>
<evidence type="ECO:0000256" key="13">
    <source>
        <dbReference type="ARBA" id="ARBA00023239"/>
    </source>
</evidence>
<keyword evidence="22" id="KW-1185">Reference proteome</keyword>
<evidence type="ECO:0000256" key="19">
    <source>
        <dbReference type="SAM" id="SignalP"/>
    </source>
</evidence>
<keyword evidence="9" id="KW-0255">Endonuclease</keyword>
<dbReference type="InterPro" id="IPR018188">
    <property type="entry name" value="RNase_T2_His_AS_1"/>
</dbReference>
<dbReference type="GO" id="GO:0005775">
    <property type="term" value="C:vacuolar lumen"/>
    <property type="evidence" value="ECO:0007669"/>
    <property type="project" value="UniProtKB-SubCell"/>
</dbReference>
<feature type="domain" description="RNase T2-like C-terminal" evidence="20">
    <location>
        <begin position="293"/>
        <end position="407"/>
    </location>
</feature>
<dbReference type="Gene3D" id="3.90.730.10">
    <property type="entry name" value="Ribonuclease T2-like"/>
    <property type="match status" value="1"/>
</dbReference>
<dbReference type="SUPFAM" id="SSF55895">
    <property type="entry name" value="Ribonuclease Rh-like"/>
    <property type="match status" value="1"/>
</dbReference>
<dbReference type="InterPro" id="IPR001568">
    <property type="entry name" value="RNase_T2-like"/>
</dbReference>
<dbReference type="EC" id="4.6.1.19" evidence="4"/>
<dbReference type="GO" id="GO:0005576">
    <property type="term" value="C:extracellular region"/>
    <property type="evidence" value="ECO:0007669"/>
    <property type="project" value="TreeGrafter"/>
</dbReference>
<feature type="signal peptide" evidence="19">
    <location>
        <begin position="1"/>
        <end position="30"/>
    </location>
</feature>
<evidence type="ECO:0000256" key="2">
    <source>
        <dbReference type="ARBA" id="ARBA00004496"/>
    </source>
</evidence>
<dbReference type="FunFam" id="3.90.730.10:FF:000004">
    <property type="entry name" value="Ribonuclease T2-like"/>
    <property type="match status" value="1"/>
</dbReference>
<dbReference type="GO" id="GO:0003723">
    <property type="term" value="F:RNA binding"/>
    <property type="evidence" value="ECO:0007669"/>
    <property type="project" value="InterPro"/>
</dbReference>
<dbReference type="Proteomes" id="UP000800092">
    <property type="component" value="Unassembled WGS sequence"/>
</dbReference>
<comment type="subcellular location">
    <subcellularLocation>
        <location evidence="2">Cytoplasm</location>
    </subcellularLocation>
    <subcellularLocation>
        <location evidence="1">Vacuole lumen</location>
    </subcellularLocation>
</comment>
<gene>
    <name evidence="21" type="ORF">EV356DRAFT_501282</name>
</gene>
<dbReference type="PANTHER" id="PTHR11240">
    <property type="entry name" value="RIBONUCLEASE T2"/>
    <property type="match status" value="1"/>
</dbReference>
<evidence type="ECO:0000313" key="22">
    <source>
        <dbReference type="Proteomes" id="UP000800092"/>
    </source>
</evidence>
<comment type="function">
    <text evidence="14">Rnase which modulates cell survival under stress conditions. Released from the vacuole to the cytoplasm during stress to promote tRNA and rRNA cleavage and to activate separately a downstream pathway that promotes cell death. Involved in cell size, vacuolar morphology and growth at high temperatures and high salt concentration.</text>
</comment>
<evidence type="ECO:0000256" key="3">
    <source>
        <dbReference type="ARBA" id="ARBA00007469"/>
    </source>
</evidence>
<evidence type="ECO:0000256" key="4">
    <source>
        <dbReference type="ARBA" id="ARBA00012571"/>
    </source>
</evidence>
<evidence type="ECO:0000256" key="12">
    <source>
        <dbReference type="ARBA" id="ARBA00023180"/>
    </source>
</evidence>
<comment type="similarity">
    <text evidence="3 17">Belongs to the RNase T2 family.</text>
</comment>
<dbReference type="InterPro" id="IPR033130">
    <property type="entry name" value="RNase_T2_His_AS_2"/>
</dbReference>
<keyword evidence="12" id="KW-0325">Glycoprotein</keyword>
<protein>
    <recommendedName>
        <fullName evidence="15">Ribonuclease T2-like</fullName>
        <ecNumber evidence="4">4.6.1.19</ecNumber>
    </recommendedName>
</protein>
<dbReference type="PROSITE" id="PS00530">
    <property type="entry name" value="RNASE_T2_1"/>
    <property type="match status" value="1"/>
</dbReference>
<evidence type="ECO:0000256" key="18">
    <source>
        <dbReference type="SAM" id="MobiDB-lite"/>
    </source>
</evidence>
<dbReference type="AlphaFoldDB" id="A0A6A6HA40"/>
<feature type="chain" id="PRO_5025391524" description="Ribonuclease T2-like" evidence="19">
    <location>
        <begin position="31"/>
        <end position="409"/>
    </location>
</feature>
<accession>A0A6A6HA40</accession>
<sequence length="409" mass="44999">MSIRFSLPSLAASALTGTHILLGLASLVTGGTLKQCPGAQLSCHNTSVVEDTCCLNSPGGQVVQTQLWEWHPSTGPEDSWTIHGLWPDNCDGTFESYCDPKRAYRNIVQILEEGDAKNDTMSFMGTYWKESGGRDASFYQHEWSKHGTCISTLQPKCYSAYRPQEEVVTYFEKTIELFKTLPSFKWLSDAGITPSNGKTYDRTAVQAALEKGFGHPVTIKCHYGELDEIWYHFNIKGSFDTGHNGGVDNFVPSTPQGMKSTCPKQVRYIPKSRGSQRHSSPDSPGHGCGNQRPFKGNGHLNVLISGQQKGFLISNGKLAAQGQPASYRTKWNGQFFILTTTKGVCGFVRGAFTCGDNVSPAQFSSKGQNLATSRGHTTFFTDAIPSAKRQQLVYTQSSNIAFQLAWQFI</sequence>
<evidence type="ECO:0000256" key="14">
    <source>
        <dbReference type="ARBA" id="ARBA00025494"/>
    </source>
</evidence>
<feature type="active site" evidence="16">
    <location>
        <position position="83"/>
    </location>
</feature>
<evidence type="ECO:0000313" key="21">
    <source>
        <dbReference type="EMBL" id="KAF2234719.1"/>
    </source>
</evidence>
<evidence type="ECO:0000256" key="6">
    <source>
        <dbReference type="ARBA" id="ARBA00022554"/>
    </source>
</evidence>
<dbReference type="InterPro" id="IPR036430">
    <property type="entry name" value="RNase_T2-like_sf"/>
</dbReference>
<evidence type="ECO:0000256" key="16">
    <source>
        <dbReference type="PIRSR" id="PIRSR633697-1"/>
    </source>
</evidence>
<keyword evidence="7" id="KW-0540">Nuclease</keyword>
<keyword evidence="5" id="KW-0963">Cytoplasm</keyword>
<evidence type="ECO:0000256" key="17">
    <source>
        <dbReference type="RuleBase" id="RU004328"/>
    </source>
</evidence>
<dbReference type="GO" id="GO:0033897">
    <property type="term" value="F:ribonuclease T2 activity"/>
    <property type="evidence" value="ECO:0007669"/>
    <property type="project" value="UniProtKB-EC"/>
</dbReference>
<keyword evidence="10" id="KW-0378">Hydrolase</keyword>
<dbReference type="PROSITE" id="PS00531">
    <property type="entry name" value="RNASE_T2_2"/>
    <property type="match status" value="1"/>
</dbReference>
<dbReference type="CDD" id="cd01061">
    <property type="entry name" value="RNase_T2_euk"/>
    <property type="match status" value="1"/>
</dbReference>
<reference evidence="21" key="1">
    <citation type="journal article" date="2020" name="Stud. Mycol.">
        <title>101 Dothideomycetes genomes: a test case for predicting lifestyles and emergence of pathogens.</title>
        <authorList>
            <person name="Haridas S."/>
            <person name="Albert R."/>
            <person name="Binder M."/>
            <person name="Bloem J."/>
            <person name="Labutti K."/>
            <person name="Salamov A."/>
            <person name="Andreopoulos B."/>
            <person name="Baker S."/>
            <person name="Barry K."/>
            <person name="Bills G."/>
            <person name="Bluhm B."/>
            <person name="Cannon C."/>
            <person name="Castanera R."/>
            <person name="Culley D."/>
            <person name="Daum C."/>
            <person name="Ezra D."/>
            <person name="Gonzalez J."/>
            <person name="Henrissat B."/>
            <person name="Kuo A."/>
            <person name="Liang C."/>
            <person name="Lipzen A."/>
            <person name="Lutzoni F."/>
            <person name="Magnuson J."/>
            <person name="Mondo S."/>
            <person name="Nolan M."/>
            <person name="Ohm R."/>
            <person name="Pangilinan J."/>
            <person name="Park H.-J."/>
            <person name="Ramirez L."/>
            <person name="Alfaro M."/>
            <person name="Sun H."/>
            <person name="Tritt A."/>
            <person name="Yoshinaga Y."/>
            <person name="Zwiers L.-H."/>
            <person name="Turgeon B."/>
            <person name="Goodwin S."/>
            <person name="Spatafora J."/>
            <person name="Crous P."/>
            <person name="Grigoriev I."/>
        </authorList>
    </citation>
    <scope>NUCLEOTIDE SEQUENCE</scope>
    <source>
        <strain evidence="21">Tuck. ex Michener</strain>
    </source>
</reference>